<name>A0A250KQ00_9GAMM</name>
<dbReference type="EMBL" id="AP017928">
    <property type="protein sequence ID" value="BBA33750.1"/>
    <property type="molecule type" value="Genomic_DNA"/>
</dbReference>
<dbReference type="AlphaFoldDB" id="A0A250KQ00"/>
<keyword evidence="2" id="KW-0378">Hydrolase</keyword>
<protein>
    <submittedName>
        <fullName evidence="2">Dienelactone hydrolase</fullName>
    </submittedName>
</protein>
<dbReference type="SUPFAM" id="SSF53474">
    <property type="entry name" value="alpha/beta-Hydrolases"/>
    <property type="match status" value="1"/>
</dbReference>
<proteinExistence type="predicted"/>
<keyword evidence="3" id="KW-1185">Reference proteome</keyword>
<feature type="domain" description="Dienelactone hydrolase" evidence="1">
    <location>
        <begin position="27"/>
        <end position="237"/>
    </location>
</feature>
<accession>A0A250KQ00</accession>
<dbReference type="Gene3D" id="3.40.50.1820">
    <property type="entry name" value="alpha/beta hydrolase"/>
    <property type="match status" value="1"/>
</dbReference>
<gene>
    <name evidence="2" type="ORF">sS8_1794</name>
</gene>
<dbReference type="PANTHER" id="PTHR22946">
    <property type="entry name" value="DIENELACTONE HYDROLASE DOMAIN-CONTAINING PROTEIN-RELATED"/>
    <property type="match status" value="1"/>
</dbReference>
<dbReference type="GO" id="GO:0016787">
    <property type="term" value="F:hydrolase activity"/>
    <property type="evidence" value="ECO:0007669"/>
    <property type="project" value="UniProtKB-KW"/>
</dbReference>
<evidence type="ECO:0000313" key="2">
    <source>
        <dbReference type="EMBL" id="BBA33750.1"/>
    </source>
</evidence>
<dbReference type="InterPro" id="IPR050261">
    <property type="entry name" value="FrsA_esterase"/>
</dbReference>
<dbReference type="Pfam" id="PF01738">
    <property type="entry name" value="DLH"/>
    <property type="match status" value="1"/>
</dbReference>
<dbReference type="Proteomes" id="UP000266313">
    <property type="component" value="Chromosome"/>
</dbReference>
<reference evidence="2 3" key="1">
    <citation type="submission" date="2016-12" db="EMBL/GenBank/DDBJ databases">
        <title>Genome sequencing of Methylocaldum marinum.</title>
        <authorList>
            <person name="Takeuchi M."/>
            <person name="Kamagata Y."/>
            <person name="Hiraoka S."/>
            <person name="Oshima K."/>
            <person name="Hattori M."/>
            <person name="Iwasaki W."/>
        </authorList>
    </citation>
    <scope>NUCLEOTIDE SEQUENCE [LARGE SCALE GENOMIC DNA]</scope>
    <source>
        <strain evidence="2 3">S8</strain>
    </source>
</reference>
<dbReference type="OrthoDB" id="9787933at2"/>
<dbReference type="InterPro" id="IPR002925">
    <property type="entry name" value="Dienelactn_hydro"/>
</dbReference>
<evidence type="ECO:0000259" key="1">
    <source>
        <dbReference type="Pfam" id="PF01738"/>
    </source>
</evidence>
<dbReference type="RefSeq" id="WP_119629311.1">
    <property type="nucleotide sequence ID" value="NZ_AP017928.1"/>
</dbReference>
<evidence type="ECO:0000313" key="3">
    <source>
        <dbReference type="Proteomes" id="UP000266313"/>
    </source>
</evidence>
<dbReference type="KEGG" id="mmai:sS8_1794"/>
<organism evidence="2 3">
    <name type="scientific">Methylocaldum marinum</name>
    <dbReference type="NCBI Taxonomy" id="1432792"/>
    <lineage>
        <taxon>Bacteria</taxon>
        <taxon>Pseudomonadati</taxon>
        <taxon>Pseudomonadota</taxon>
        <taxon>Gammaproteobacteria</taxon>
        <taxon>Methylococcales</taxon>
        <taxon>Methylococcaceae</taxon>
        <taxon>Methylocaldum</taxon>
    </lineage>
</organism>
<dbReference type="InterPro" id="IPR029058">
    <property type="entry name" value="AB_hydrolase_fold"/>
</dbReference>
<dbReference type="PANTHER" id="PTHR22946:SF0">
    <property type="entry name" value="DIENELACTONE HYDROLASE DOMAIN-CONTAINING PROTEIN"/>
    <property type="match status" value="1"/>
</dbReference>
<sequence>MAVTTRTIDYCHNDVQLEGFFAYDDRRTQPLPAVLISHAWAGRDEFVCNKARKLAELGYAAFALDMYGKGVVGRDPEENARLMTPFMNDRRLLQERIAAALETVRGLPQVDPKRIAAMGFCFGGLCVLDLARTEADIRGVVSFHGLFVPPGNTRGNKIKAKVLVLHGYDDPMAPPDQVQSLAKELTDAEADWQIHLYGNTLHAFTNPVANDRSFGTVYDETADRRSWDTLRNFLAEVLN</sequence>